<dbReference type="RefSeq" id="XP_037167272.1">
    <property type="nucleotide sequence ID" value="XM_037306079.1"/>
</dbReference>
<accession>A0A8H6L753</accession>
<dbReference type="AlphaFoldDB" id="A0A8H6L753"/>
<name>A0A8H6L753_9LECA</name>
<evidence type="ECO:0000313" key="1">
    <source>
        <dbReference type="EMBL" id="KAF6237954.1"/>
    </source>
</evidence>
<comment type="caution">
    <text evidence="1">The sequence shown here is derived from an EMBL/GenBank/DDBJ whole genome shotgun (WGS) entry which is preliminary data.</text>
</comment>
<gene>
    <name evidence="1" type="ORF">HO173_004155</name>
</gene>
<keyword evidence="2" id="KW-1185">Reference proteome</keyword>
<evidence type="ECO:0000313" key="2">
    <source>
        <dbReference type="Proteomes" id="UP000578531"/>
    </source>
</evidence>
<dbReference type="GeneID" id="59285820"/>
<sequence>MTTAPSALPSCTLVAPGSNDGCANQHCYCPSGGGVVVPPLTSVISGTTTTDCSYTTQPSIDSCPPAPLTSTTSSTTLTTSTTAAASPTVGPITCNTYETSYSHCWTDIDAKTVNTTADAMIGTQLPNGPMTSGTPNSTEVVTVKGLNYFINIGWIPGCVAVDSQNPANPIASDQSIATRDILWQTYNDCPDNHGIGGYSDTVCLRIGFFPTKVEKVGGNPPAVTNYWNDPVYC</sequence>
<protein>
    <submittedName>
        <fullName evidence="1">Uncharacterized protein</fullName>
    </submittedName>
</protein>
<dbReference type="OrthoDB" id="1896086at2759"/>
<dbReference type="EMBL" id="JACCJC010000012">
    <property type="protein sequence ID" value="KAF6237954.1"/>
    <property type="molecule type" value="Genomic_DNA"/>
</dbReference>
<dbReference type="Proteomes" id="UP000578531">
    <property type="component" value="Unassembled WGS sequence"/>
</dbReference>
<organism evidence="1 2">
    <name type="scientific">Letharia columbiana</name>
    <dbReference type="NCBI Taxonomy" id="112416"/>
    <lineage>
        <taxon>Eukaryota</taxon>
        <taxon>Fungi</taxon>
        <taxon>Dikarya</taxon>
        <taxon>Ascomycota</taxon>
        <taxon>Pezizomycotina</taxon>
        <taxon>Lecanoromycetes</taxon>
        <taxon>OSLEUM clade</taxon>
        <taxon>Lecanoromycetidae</taxon>
        <taxon>Lecanorales</taxon>
        <taxon>Lecanorineae</taxon>
        <taxon>Parmeliaceae</taxon>
        <taxon>Letharia</taxon>
    </lineage>
</organism>
<reference evidence="1 2" key="1">
    <citation type="journal article" date="2020" name="Genomics">
        <title>Complete, high-quality genomes from long-read metagenomic sequencing of two wolf lichen thalli reveals enigmatic genome architecture.</title>
        <authorList>
            <person name="McKenzie S.K."/>
            <person name="Walston R.F."/>
            <person name="Allen J.L."/>
        </authorList>
    </citation>
    <scope>NUCLEOTIDE SEQUENCE [LARGE SCALE GENOMIC DNA]</scope>
    <source>
        <strain evidence="1">WasteWater2</strain>
    </source>
</reference>
<proteinExistence type="predicted"/>